<dbReference type="EMBL" id="HE796683">
    <property type="protein sequence ID" value="CCH02063.1"/>
    <property type="molecule type" value="Genomic_DNA"/>
</dbReference>
<sequence length="115" mass="13252">MQNMKRIILQMATTLRRRGVADAVAIEKALYAHRLYLDMITKGVTFAYQKENGNIRIAVGYYGDAPEFSPNDLGSLQNAFDYKNCMLRYYDLGRQDWRDCRVDRLVLPQSPLAQA</sequence>
<organism evidence="1 2">
    <name type="scientific">Fibrella aestuarina BUZ 2</name>
    <dbReference type="NCBI Taxonomy" id="1166018"/>
    <lineage>
        <taxon>Bacteria</taxon>
        <taxon>Pseudomonadati</taxon>
        <taxon>Bacteroidota</taxon>
        <taxon>Cytophagia</taxon>
        <taxon>Cytophagales</taxon>
        <taxon>Spirosomataceae</taxon>
        <taxon>Fibrella</taxon>
    </lineage>
</organism>
<keyword evidence="2" id="KW-1185">Reference proteome</keyword>
<evidence type="ECO:0000313" key="2">
    <source>
        <dbReference type="Proteomes" id="UP000011058"/>
    </source>
</evidence>
<evidence type="ECO:0000313" key="1">
    <source>
        <dbReference type="EMBL" id="CCH02063.1"/>
    </source>
</evidence>
<dbReference type="Proteomes" id="UP000011058">
    <property type="component" value="Chromosome"/>
</dbReference>
<proteinExistence type="predicted"/>
<reference evidence="1 2" key="1">
    <citation type="journal article" date="2012" name="J. Bacteriol.">
        <title>Genome Sequence of Fibrella aestuarina BUZ 2T, a Filamentous Marine Bacterium.</title>
        <authorList>
            <person name="Filippini M."/>
            <person name="Qi W."/>
            <person name="Blom J."/>
            <person name="Goesmann A."/>
            <person name="Smits T.H."/>
            <person name="Bagheri H.C."/>
        </authorList>
    </citation>
    <scope>NUCLEOTIDE SEQUENCE [LARGE SCALE GENOMIC DNA]</scope>
    <source>
        <strain evidence="2">BUZ 2T</strain>
    </source>
</reference>
<dbReference type="KEGG" id="fae:FAES_4063"/>
<dbReference type="InterPro" id="IPR024401">
    <property type="entry name" value="WYL_prot"/>
</dbReference>
<gene>
    <name evidence="1" type="ORF">FAES_4063</name>
</gene>
<dbReference type="STRING" id="1166018.FAES_4063"/>
<accession>I0KD60</accession>
<protein>
    <submittedName>
        <fullName evidence="1">Uncharacterized protein</fullName>
    </submittedName>
</protein>
<dbReference type="HOGENOM" id="CLU_2316116_0_0_10"/>
<dbReference type="Pfam" id="PF10902">
    <property type="entry name" value="WYL_2"/>
    <property type="match status" value="1"/>
</dbReference>
<dbReference type="AlphaFoldDB" id="I0KD60"/>
<name>I0KD60_9BACT</name>